<evidence type="ECO:0000313" key="1">
    <source>
        <dbReference type="EMBL" id="MDQ0440097.1"/>
    </source>
</evidence>
<dbReference type="RefSeq" id="WP_266350977.1">
    <property type="nucleotide sequence ID" value="NZ_JAPKNG010000007.1"/>
</dbReference>
<sequence>MLRSTARGVAQLRRLTIFVSVAGLSALLSACMGMGGENTSPAATVTAPDGLQTTKDGSIILNAQNFGKVADVDCPPLMIRPGTEALVVHQAPQRTDQATGTQPAVIYQASIVNTARECRQGTNGVIVKVGVQGRVVGGPAAKAGTINLPLRVVVMQGTDKVLKSELNKVAVNLQAPDFSGDFIKVDDGIEVPVSPGNTDFRIYIGFDDSKKG</sequence>
<proteinExistence type="predicted"/>
<reference evidence="1 2" key="1">
    <citation type="submission" date="2023-07" db="EMBL/GenBank/DDBJ databases">
        <title>Genomic Encyclopedia of Type Strains, Phase IV (KMG-IV): sequencing the most valuable type-strain genomes for metagenomic binning, comparative biology and taxonomic classification.</title>
        <authorList>
            <person name="Goeker M."/>
        </authorList>
    </citation>
    <scope>NUCLEOTIDE SEQUENCE [LARGE SCALE GENOMIC DNA]</scope>
    <source>
        <strain evidence="1 2">B6-8</strain>
    </source>
</reference>
<keyword evidence="2" id="KW-1185">Reference proteome</keyword>
<dbReference type="PROSITE" id="PS51257">
    <property type="entry name" value="PROKAR_LIPOPROTEIN"/>
    <property type="match status" value="1"/>
</dbReference>
<evidence type="ECO:0000313" key="2">
    <source>
        <dbReference type="Proteomes" id="UP001241603"/>
    </source>
</evidence>
<name>A0ABU0HDR9_9HYPH</name>
<dbReference type="EMBL" id="JAUSVO010000007">
    <property type="protein sequence ID" value="MDQ0440097.1"/>
    <property type="molecule type" value="Genomic_DNA"/>
</dbReference>
<gene>
    <name evidence="1" type="ORF">QO014_004510</name>
</gene>
<accession>A0ABU0HDR9</accession>
<comment type="caution">
    <text evidence="1">The sequence shown here is derived from an EMBL/GenBank/DDBJ whole genome shotgun (WGS) entry which is preliminary data.</text>
</comment>
<evidence type="ECO:0008006" key="3">
    <source>
        <dbReference type="Google" id="ProtNLM"/>
    </source>
</evidence>
<organism evidence="1 2">
    <name type="scientific">Kaistia dalseonensis</name>
    <dbReference type="NCBI Taxonomy" id="410840"/>
    <lineage>
        <taxon>Bacteria</taxon>
        <taxon>Pseudomonadati</taxon>
        <taxon>Pseudomonadota</taxon>
        <taxon>Alphaproteobacteria</taxon>
        <taxon>Hyphomicrobiales</taxon>
        <taxon>Kaistiaceae</taxon>
        <taxon>Kaistia</taxon>
    </lineage>
</organism>
<protein>
    <recommendedName>
        <fullName evidence="3">Lipoprotein</fullName>
    </recommendedName>
</protein>
<dbReference type="Proteomes" id="UP001241603">
    <property type="component" value="Unassembled WGS sequence"/>
</dbReference>